<keyword evidence="4" id="KW-0233">DNA recombination</keyword>
<dbReference type="InterPro" id="IPR011010">
    <property type="entry name" value="DNA_brk_join_enz"/>
</dbReference>
<dbReference type="InterPro" id="IPR053876">
    <property type="entry name" value="Phage_int_M"/>
</dbReference>
<evidence type="ECO:0000259" key="5">
    <source>
        <dbReference type="PROSITE" id="PS51898"/>
    </source>
</evidence>
<dbReference type="GO" id="GO:0003677">
    <property type="term" value="F:DNA binding"/>
    <property type="evidence" value="ECO:0007669"/>
    <property type="project" value="UniProtKB-KW"/>
</dbReference>
<dbReference type="EMBL" id="UAUF01000014">
    <property type="protein sequence ID" value="SPZ11678.1"/>
    <property type="molecule type" value="Genomic_DNA"/>
</dbReference>
<keyword evidence="2" id="KW-0229">DNA integration</keyword>
<dbReference type="InterPro" id="IPR050808">
    <property type="entry name" value="Phage_Integrase"/>
</dbReference>
<dbReference type="CDD" id="cd00801">
    <property type="entry name" value="INT_P4_C"/>
    <property type="match status" value="1"/>
</dbReference>
<dbReference type="SUPFAM" id="SSF56349">
    <property type="entry name" value="DNA breaking-rejoining enzymes"/>
    <property type="match status" value="1"/>
</dbReference>
<gene>
    <name evidence="6" type="primary">intS_2</name>
    <name evidence="6" type="ORF">NCTC11842_03926</name>
</gene>
<evidence type="ECO:0000256" key="1">
    <source>
        <dbReference type="ARBA" id="ARBA00008857"/>
    </source>
</evidence>
<evidence type="ECO:0000256" key="2">
    <source>
        <dbReference type="ARBA" id="ARBA00022908"/>
    </source>
</evidence>
<proteinExistence type="inferred from homology"/>
<dbReference type="Pfam" id="PF22022">
    <property type="entry name" value="Phage_int_M"/>
    <property type="match status" value="1"/>
</dbReference>
<protein>
    <submittedName>
        <fullName evidence="6">Putative phage integrase</fullName>
    </submittedName>
</protein>
<evidence type="ECO:0000313" key="7">
    <source>
        <dbReference type="Proteomes" id="UP000250443"/>
    </source>
</evidence>
<keyword evidence="3" id="KW-0238">DNA-binding</keyword>
<organism evidence="6 7">
    <name type="scientific">Pseudomonas luteola</name>
    <dbReference type="NCBI Taxonomy" id="47886"/>
    <lineage>
        <taxon>Bacteria</taxon>
        <taxon>Pseudomonadati</taxon>
        <taxon>Pseudomonadota</taxon>
        <taxon>Gammaproteobacteria</taxon>
        <taxon>Pseudomonadales</taxon>
        <taxon>Pseudomonadaceae</taxon>
        <taxon>Pseudomonas</taxon>
    </lineage>
</organism>
<dbReference type="Pfam" id="PF13356">
    <property type="entry name" value="Arm-DNA-bind_3"/>
    <property type="match status" value="1"/>
</dbReference>
<dbReference type="PROSITE" id="PS51898">
    <property type="entry name" value="TYR_RECOMBINASE"/>
    <property type="match status" value="1"/>
</dbReference>
<reference evidence="6 7" key="1">
    <citation type="submission" date="2018-06" db="EMBL/GenBank/DDBJ databases">
        <authorList>
            <consortium name="Pathogen Informatics"/>
            <person name="Doyle S."/>
        </authorList>
    </citation>
    <scope>NUCLEOTIDE SEQUENCE [LARGE SCALE GENOMIC DNA]</scope>
    <source>
        <strain evidence="6 7">NCTC11842</strain>
    </source>
</reference>
<dbReference type="AlphaFoldDB" id="A0A2X2CUK4"/>
<evidence type="ECO:0000256" key="3">
    <source>
        <dbReference type="ARBA" id="ARBA00023125"/>
    </source>
</evidence>
<dbReference type="PANTHER" id="PTHR30629">
    <property type="entry name" value="PROPHAGE INTEGRASE"/>
    <property type="match status" value="1"/>
</dbReference>
<dbReference type="PANTHER" id="PTHR30629:SF2">
    <property type="entry name" value="PROPHAGE INTEGRASE INTS-RELATED"/>
    <property type="match status" value="1"/>
</dbReference>
<dbReference type="Pfam" id="PF00589">
    <property type="entry name" value="Phage_integrase"/>
    <property type="match status" value="1"/>
</dbReference>
<dbReference type="InterPro" id="IPR025166">
    <property type="entry name" value="Integrase_DNA_bind_dom"/>
</dbReference>
<dbReference type="GO" id="GO:0015074">
    <property type="term" value="P:DNA integration"/>
    <property type="evidence" value="ECO:0007669"/>
    <property type="project" value="UniProtKB-KW"/>
</dbReference>
<dbReference type="InterPro" id="IPR010998">
    <property type="entry name" value="Integrase_recombinase_N"/>
</dbReference>
<evidence type="ECO:0000313" key="6">
    <source>
        <dbReference type="EMBL" id="SPZ11678.1"/>
    </source>
</evidence>
<dbReference type="Gene3D" id="1.10.443.10">
    <property type="entry name" value="Intergrase catalytic core"/>
    <property type="match status" value="1"/>
</dbReference>
<dbReference type="InterPro" id="IPR038488">
    <property type="entry name" value="Integrase_DNA-bd_sf"/>
</dbReference>
<accession>A0A2X2CUK4</accession>
<dbReference type="Gene3D" id="3.30.160.390">
    <property type="entry name" value="Integrase, DNA-binding domain"/>
    <property type="match status" value="1"/>
</dbReference>
<dbReference type="Proteomes" id="UP000250443">
    <property type="component" value="Unassembled WGS sequence"/>
</dbReference>
<comment type="similarity">
    <text evidence="1">Belongs to the 'phage' integrase family.</text>
</comment>
<sequence length="444" mass="51042">MRVFLFLDAYIYSRIAFPAVYACLYAWIKFEPAAYKRMKRSEIKRRPMADTTLASLEPETVAYRELDGKGLYFRVKQNGQKSWELRYKKPDGKWSWLGLGGYPEVSGSLARQKSAELQADAAAGNNPFISKQARKASELQAATNTFESLMREWVDIRKAGWAPNTAARTIGALELHVLPVFGKRPYVEILPVEWMEFFRVMERKGIIEQVKRVRRSCKEIYDLARVTGRAVHNPLEGLSRFLQTKTAENYAHVSPAELPALLRAVFTYPHATDVRLGLRLLCLTAVRPSELREARWDEFDLSAKLWTIPADRMKKRRPHTVPLSRQAIEALQELHVYTGRYPLLFPGRNDRTQPRSNMVFNMALRRMGYEGRQTGHGFRHIASTALREHGFPKDHVEMQLSHVEDGVSGVYNKAQYLEQRAVMMQWYADHLDKLAAGNVVELRA</sequence>
<dbReference type="InterPro" id="IPR002104">
    <property type="entry name" value="Integrase_catalytic"/>
</dbReference>
<dbReference type="Gene3D" id="1.10.150.130">
    <property type="match status" value="1"/>
</dbReference>
<dbReference type="InterPro" id="IPR013762">
    <property type="entry name" value="Integrase-like_cat_sf"/>
</dbReference>
<evidence type="ECO:0000256" key="4">
    <source>
        <dbReference type="ARBA" id="ARBA00023172"/>
    </source>
</evidence>
<feature type="domain" description="Tyr recombinase" evidence="5">
    <location>
        <begin position="248"/>
        <end position="424"/>
    </location>
</feature>
<dbReference type="GO" id="GO:0006310">
    <property type="term" value="P:DNA recombination"/>
    <property type="evidence" value="ECO:0007669"/>
    <property type="project" value="UniProtKB-KW"/>
</dbReference>
<name>A0A2X2CUK4_PSELU</name>